<dbReference type="Pfam" id="PF13585">
    <property type="entry name" value="CHU_C"/>
    <property type="match status" value="1"/>
</dbReference>
<protein>
    <submittedName>
        <fullName evidence="1">Gliding motility-associated C-terminal domain-containing protein</fullName>
    </submittedName>
</protein>
<comment type="caution">
    <text evidence="1">The sequence shown here is derived from an EMBL/GenBank/DDBJ whole genome shotgun (WGS) entry which is preliminary data.</text>
</comment>
<organism evidence="1 2">
    <name type="scientific">Candidatus Defluviibacterium haderslevense</name>
    <dbReference type="NCBI Taxonomy" id="2981993"/>
    <lineage>
        <taxon>Bacteria</taxon>
        <taxon>Pseudomonadati</taxon>
        <taxon>Bacteroidota</taxon>
        <taxon>Saprospiria</taxon>
        <taxon>Saprospirales</taxon>
        <taxon>Saprospiraceae</taxon>
        <taxon>Candidatus Defluviibacterium</taxon>
    </lineage>
</organism>
<reference evidence="1 2" key="1">
    <citation type="submission" date="2020-10" db="EMBL/GenBank/DDBJ databases">
        <title>Connecting structure to function with the recovery of over 1000 high-quality activated sludge metagenome-assembled genomes encoding full-length rRNA genes using long-read sequencing.</title>
        <authorList>
            <person name="Singleton C.M."/>
            <person name="Petriglieri F."/>
            <person name="Kristensen J.M."/>
            <person name="Kirkegaard R.H."/>
            <person name="Michaelsen T.Y."/>
            <person name="Andersen M.H."/>
            <person name="Karst S.M."/>
            <person name="Dueholm M.S."/>
            <person name="Nielsen P.H."/>
            <person name="Albertsen M."/>
        </authorList>
    </citation>
    <scope>NUCLEOTIDE SEQUENCE [LARGE SCALE GENOMIC DNA]</scope>
    <source>
        <strain evidence="1">Ribe_18-Q3-R11-54_BAT3C.373</strain>
    </source>
</reference>
<dbReference type="EMBL" id="JADKFW010000004">
    <property type="protein sequence ID" value="MBK9717554.1"/>
    <property type="molecule type" value="Genomic_DNA"/>
</dbReference>
<accession>A0A9D7S8Y5</accession>
<gene>
    <name evidence="1" type="ORF">IPO85_08595</name>
</gene>
<evidence type="ECO:0000313" key="1">
    <source>
        <dbReference type="EMBL" id="MBK9717554.1"/>
    </source>
</evidence>
<evidence type="ECO:0000313" key="2">
    <source>
        <dbReference type="Proteomes" id="UP000808349"/>
    </source>
</evidence>
<dbReference type="AlphaFoldDB" id="A0A9D7S8Y5"/>
<name>A0A9D7S8Y5_9BACT</name>
<dbReference type="Proteomes" id="UP000808349">
    <property type="component" value="Unassembled WGS sequence"/>
</dbReference>
<proteinExistence type="predicted"/>
<sequence>MVLIKDAPELLPLNITLCPGKSNQIIVPNKALLKKITWSDGSTGTEYDIKSNDEIVWVSVQYNESCPEIRDTIQIIRPTPYVDLFPKDTFICEGSEIELKIEGQFTSIPKWNTQDTGNRIIINKDGIYSFTTSDVCGVIEDSIEVRLVKESDNLVLADSICFTKDLTIFIDSSTYSQVLWSDGQSAWAFRPKSAGTYTVKAQKLCTITDKIVLLDQLNLDELVQVPNLFTPNGDMVNDEFKPVIMKLDPNKILSYDFQIFNRWGKKVFGSGLVSEVWKPNEQAPIDSYIYNLEMRVQNCTNDELVIRKGSVSLIR</sequence>